<dbReference type="Pfam" id="PF01494">
    <property type="entry name" value="FAD_binding_3"/>
    <property type="match status" value="1"/>
</dbReference>
<dbReference type="Gene3D" id="3.50.50.60">
    <property type="entry name" value="FAD/NAD(P)-binding domain"/>
    <property type="match status" value="1"/>
</dbReference>
<keyword evidence="8" id="KW-1185">Reference proteome</keyword>
<dbReference type="PRINTS" id="PR00420">
    <property type="entry name" value="RNGMNOXGNASE"/>
</dbReference>
<sequence>MGVVLSLLRKHSDKKKARKAGAIMDKTVNSTSPVSAAAAAIPEMTKTVTSSGSSSDEQLSINIVGAGLGGLGAAISCAMGGHNVRVIEQAKEISEIGAGLQVTPNGSRLLQHWKVPEAFWGTVAEPMDVYVHRYAGEVLYREQDFNTRMRAKYGAPFVDVHRADLQQALYKRALELGVTFSLDERVVSLDVAGRTDTSLTTASGKTFSADLVIGADGLWSQCRKTFLGDTPRSKPIPTGDLAYRIVLTLNDITDEDLRQWVRNPTVHFWIGPGAHAVGYSLRNGDMYNIVLLVPDTLPGTVAKEKASVEEMQALFSSWDPTLQRFLGYVDSVDKWKLCHMEELDHWVNDEANLVFLGDACHPMLPYLAQGANSSLEDGAVLGTILSHVKEKAQLRTALHSYEALRKQRGEAIVRETFAQRADFHMVDGEPQAKRDEVLRAGPRWETLSAFPSRWNCPKVQPWLYGYDAIAEAGKEVAKWSSQAKQEAPVAIHANL</sequence>
<evidence type="ECO:0000259" key="6">
    <source>
        <dbReference type="Pfam" id="PF01494"/>
    </source>
</evidence>
<keyword evidence="2" id="KW-0285">Flavoprotein</keyword>
<organism evidence="7 8">
    <name type="scientific">Sporothrix eucalyptigena</name>
    <dbReference type="NCBI Taxonomy" id="1812306"/>
    <lineage>
        <taxon>Eukaryota</taxon>
        <taxon>Fungi</taxon>
        <taxon>Dikarya</taxon>
        <taxon>Ascomycota</taxon>
        <taxon>Pezizomycotina</taxon>
        <taxon>Sordariomycetes</taxon>
        <taxon>Sordariomycetidae</taxon>
        <taxon>Ophiostomatales</taxon>
        <taxon>Ophiostomataceae</taxon>
        <taxon>Sporothrix</taxon>
    </lineage>
</organism>
<dbReference type="PANTHER" id="PTHR13789:SF238">
    <property type="entry name" value="PUTATIVE (AFU_ORTHOLOGUE AFUA_2G01680)-RELATED"/>
    <property type="match status" value="1"/>
</dbReference>
<evidence type="ECO:0000256" key="1">
    <source>
        <dbReference type="ARBA" id="ARBA00007992"/>
    </source>
</evidence>
<dbReference type="SUPFAM" id="SSF54373">
    <property type="entry name" value="FAD-linked reductases, C-terminal domain"/>
    <property type="match status" value="1"/>
</dbReference>
<dbReference type="EMBL" id="CAWUHD010000012">
    <property type="protein sequence ID" value="CAK7213926.1"/>
    <property type="molecule type" value="Genomic_DNA"/>
</dbReference>
<accession>A0ABP0B329</accession>
<evidence type="ECO:0000313" key="8">
    <source>
        <dbReference type="Proteomes" id="UP001642482"/>
    </source>
</evidence>
<dbReference type="InterPro" id="IPR050493">
    <property type="entry name" value="FAD-dep_Monooxygenase_BioMet"/>
</dbReference>
<gene>
    <name evidence="7" type="ORF">SEUCBS140593_002011</name>
</gene>
<keyword evidence="5" id="KW-0503">Monooxygenase</keyword>
<dbReference type="InterPro" id="IPR002938">
    <property type="entry name" value="FAD-bd"/>
</dbReference>
<comment type="caution">
    <text evidence="7">The sequence shown here is derived from an EMBL/GenBank/DDBJ whole genome shotgun (WGS) entry which is preliminary data.</text>
</comment>
<evidence type="ECO:0000256" key="5">
    <source>
        <dbReference type="ARBA" id="ARBA00023033"/>
    </source>
</evidence>
<dbReference type="SUPFAM" id="SSF51905">
    <property type="entry name" value="FAD/NAD(P)-binding domain"/>
    <property type="match status" value="1"/>
</dbReference>
<keyword evidence="4" id="KW-0560">Oxidoreductase</keyword>
<evidence type="ECO:0000256" key="2">
    <source>
        <dbReference type="ARBA" id="ARBA00022630"/>
    </source>
</evidence>
<protein>
    <recommendedName>
        <fullName evidence="6">FAD-binding domain-containing protein</fullName>
    </recommendedName>
</protein>
<dbReference type="Proteomes" id="UP001642482">
    <property type="component" value="Unassembled WGS sequence"/>
</dbReference>
<reference evidence="7 8" key="1">
    <citation type="submission" date="2024-01" db="EMBL/GenBank/DDBJ databases">
        <authorList>
            <person name="Allen C."/>
            <person name="Tagirdzhanova G."/>
        </authorList>
    </citation>
    <scope>NUCLEOTIDE SEQUENCE [LARGE SCALE GENOMIC DNA]</scope>
</reference>
<proteinExistence type="inferred from homology"/>
<dbReference type="InterPro" id="IPR036188">
    <property type="entry name" value="FAD/NAD-bd_sf"/>
</dbReference>
<evidence type="ECO:0000256" key="4">
    <source>
        <dbReference type="ARBA" id="ARBA00023002"/>
    </source>
</evidence>
<comment type="similarity">
    <text evidence="1">Belongs to the paxM FAD-dependent monooxygenase family.</text>
</comment>
<evidence type="ECO:0000313" key="7">
    <source>
        <dbReference type="EMBL" id="CAK7213926.1"/>
    </source>
</evidence>
<keyword evidence="3" id="KW-0274">FAD</keyword>
<name>A0ABP0B329_9PEZI</name>
<feature type="domain" description="FAD-binding" evidence="6">
    <location>
        <begin position="61"/>
        <end position="415"/>
    </location>
</feature>
<evidence type="ECO:0000256" key="3">
    <source>
        <dbReference type="ARBA" id="ARBA00022827"/>
    </source>
</evidence>
<dbReference type="PANTHER" id="PTHR13789">
    <property type="entry name" value="MONOOXYGENASE"/>
    <property type="match status" value="1"/>
</dbReference>